<feature type="domain" description="DUF7788" evidence="2">
    <location>
        <begin position="304"/>
        <end position="477"/>
    </location>
</feature>
<dbReference type="EMBL" id="JADGJH010000374">
    <property type="protein sequence ID" value="KAJ3130619.1"/>
    <property type="molecule type" value="Genomic_DNA"/>
</dbReference>
<dbReference type="InterPro" id="IPR036465">
    <property type="entry name" value="vWFA_dom_sf"/>
</dbReference>
<evidence type="ECO:0000313" key="4">
    <source>
        <dbReference type="Proteomes" id="UP001211907"/>
    </source>
</evidence>
<dbReference type="Pfam" id="PF11443">
    <property type="entry name" value="DUF2828"/>
    <property type="match status" value="2"/>
</dbReference>
<proteinExistence type="predicted"/>
<dbReference type="AlphaFoldDB" id="A0AAD5XJW9"/>
<reference evidence="3" key="1">
    <citation type="submission" date="2020-05" db="EMBL/GenBank/DDBJ databases">
        <title>Phylogenomic resolution of chytrid fungi.</title>
        <authorList>
            <person name="Stajich J.E."/>
            <person name="Amses K."/>
            <person name="Simmons R."/>
            <person name="Seto K."/>
            <person name="Myers J."/>
            <person name="Bonds A."/>
            <person name="Quandt C.A."/>
            <person name="Barry K."/>
            <person name="Liu P."/>
            <person name="Grigoriev I."/>
            <person name="Longcore J.E."/>
            <person name="James T.Y."/>
        </authorList>
    </citation>
    <scope>NUCLEOTIDE SEQUENCE</scope>
    <source>
        <strain evidence="3">JEL0513</strain>
    </source>
</reference>
<organism evidence="3 4">
    <name type="scientific">Physocladia obscura</name>
    <dbReference type="NCBI Taxonomy" id="109957"/>
    <lineage>
        <taxon>Eukaryota</taxon>
        <taxon>Fungi</taxon>
        <taxon>Fungi incertae sedis</taxon>
        <taxon>Chytridiomycota</taxon>
        <taxon>Chytridiomycota incertae sedis</taxon>
        <taxon>Chytridiomycetes</taxon>
        <taxon>Chytridiales</taxon>
        <taxon>Chytriomycetaceae</taxon>
        <taxon>Physocladia</taxon>
    </lineage>
</organism>
<dbReference type="PANTHER" id="PTHR31373">
    <property type="entry name" value="OS06G0652100 PROTEIN"/>
    <property type="match status" value="1"/>
</dbReference>
<dbReference type="Proteomes" id="UP001211907">
    <property type="component" value="Unassembled WGS sequence"/>
</dbReference>
<evidence type="ECO:0000259" key="1">
    <source>
        <dbReference type="Pfam" id="PF11443"/>
    </source>
</evidence>
<evidence type="ECO:0000259" key="2">
    <source>
        <dbReference type="Pfam" id="PF25043"/>
    </source>
</evidence>
<dbReference type="SUPFAM" id="SSF53300">
    <property type="entry name" value="vWA-like"/>
    <property type="match status" value="1"/>
</dbReference>
<gene>
    <name evidence="3" type="ORF">HK100_007863</name>
</gene>
<keyword evidence="4" id="KW-1185">Reference proteome</keyword>
<sequence>MMDGKTTTWNGAASHATTGSALVDLFYAASRGIEESRLVALVAEAYKEDLTAKIAAYVRDVRGGKGERSVGRMLLAWLAVHDPALVIHNLPLFANTYGRFDDVLAVLPPIEKINKEEDTANSPVAAAVYNLWASQLETDLAELTKNPDSAKISLAAKWIPSENKAGDKKYGITKNLTRALSLKNNAELRKVYLTPLRKRLALLETLMCAKDWDAIQFQNVPSVAMKIHGGKNKVFEKRTGERFTAYKEGLAKGTTKVNAKDLFPHEIVNQYMGYGASAVNELLEAQWRIMLEKGSELGDLSSVLVMSDVSSSMSGLPMQISIALGILVSQLTSAEWKGLVMTFEATPRFHLVTGTTLKEQVDSLARAPWGGNTNFIAALDLILVTATKNKLAADAMPKRLIVISDMQFDSANGSTRETNYNALVTRYTAAGYKVPHLVFWNVNGATSDYPTTNVMPNVSLISGYSPAVLKAVLKGIEITPYLTMMNALSDSRYELITLPAVEEDVEIAETQHDIDVSDGAGGSGVALAAVEKEVEKIVII</sequence>
<dbReference type="InterPro" id="IPR011205">
    <property type="entry name" value="UCP015417_vWA"/>
</dbReference>
<comment type="caution">
    <text evidence="3">The sequence shown here is derived from an EMBL/GenBank/DDBJ whole genome shotgun (WGS) entry which is preliminary data.</text>
</comment>
<dbReference type="InterPro" id="IPR056690">
    <property type="entry name" value="DUF7788"/>
</dbReference>
<evidence type="ECO:0000313" key="3">
    <source>
        <dbReference type="EMBL" id="KAJ3130619.1"/>
    </source>
</evidence>
<dbReference type="Pfam" id="PF25043">
    <property type="entry name" value="DUF7788"/>
    <property type="match status" value="1"/>
</dbReference>
<feature type="domain" description="DUF2828" evidence="1">
    <location>
        <begin position="8"/>
        <end position="95"/>
    </location>
</feature>
<dbReference type="PANTHER" id="PTHR31373:SF27">
    <property type="entry name" value="TROVE DOMAIN-CONTAINING PROTEIN"/>
    <property type="match status" value="1"/>
</dbReference>
<dbReference type="InterPro" id="IPR058580">
    <property type="entry name" value="DUF2828"/>
</dbReference>
<feature type="domain" description="DUF2828" evidence="1">
    <location>
        <begin position="126"/>
        <end position="299"/>
    </location>
</feature>
<accession>A0AAD5XJW9</accession>
<protein>
    <submittedName>
        <fullName evidence="3">Uncharacterized protein</fullName>
    </submittedName>
</protein>
<dbReference type="Gene3D" id="3.40.50.410">
    <property type="entry name" value="von Willebrand factor, type A domain"/>
    <property type="match status" value="1"/>
</dbReference>
<dbReference type="PIRSF" id="PIRSF015417">
    <property type="entry name" value="T31B5_30_vWA"/>
    <property type="match status" value="1"/>
</dbReference>
<name>A0AAD5XJW9_9FUNG</name>